<feature type="transmembrane region" description="Helical" evidence="1">
    <location>
        <begin position="109"/>
        <end position="129"/>
    </location>
</feature>
<protein>
    <recommendedName>
        <fullName evidence="4">Transmembrane protein</fullName>
    </recommendedName>
</protein>
<keyword evidence="3" id="KW-1185">Reference proteome</keyword>
<dbReference type="EMBL" id="CM035439">
    <property type="protein sequence ID" value="KAH7284527.1"/>
    <property type="molecule type" value="Genomic_DNA"/>
</dbReference>
<evidence type="ECO:0000256" key="1">
    <source>
        <dbReference type="SAM" id="Phobius"/>
    </source>
</evidence>
<evidence type="ECO:0000313" key="3">
    <source>
        <dbReference type="Proteomes" id="UP000825935"/>
    </source>
</evidence>
<keyword evidence="1" id="KW-1133">Transmembrane helix</keyword>
<name>A0A8T2QKD8_CERRI</name>
<proteinExistence type="predicted"/>
<dbReference type="Proteomes" id="UP000825935">
    <property type="component" value="Chromosome 34"/>
</dbReference>
<comment type="caution">
    <text evidence="2">The sequence shown here is derived from an EMBL/GenBank/DDBJ whole genome shotgun (WGS) entry which is preliminary data.</text>
</comment>
<accession>A0A8T2QKD8</accession>
<keyword evidence="1" id="KW-0472">Membrane</keyword>
<organism evidence="2 3">
    <name type="scientific">Ceratopteris richardii</name>
    <name type="common">Triangle waterfern</name>
    <dbReference type="NCBI Taxonomy" id="49495"/>
    <lineage>
        <taxon>Eukaryota</taxon>
        <taxon>Viridiplantae</taxon>
        <taxon>Streptophyta</taxon>
        <taxon>Embryophyta</taxon>
        <taxon>Tracheophyta</taxon>
        <taxon>Polypodiopsida</taxon>
        <taxon>Polypodiidae</taxon>
        <taxon>Polypodiales</taxon>
        <taxon>Pteridineae</taxon>
        <taxon>Pteridaceae</taxon>
        <taxon>Parkerioideae</taxon>
        <taxon>Ceratopteris</taxon>
    </lineage>
</organism>
<reference evidence="2" key="1">
    <citation type="submission" date="2021-08" db="EMBL/GenBank/DDBJ databases">
        <title>WGS assembly of Ceratopteris richardii.</title>
        <authorList>
            <person name="Marchant D.B."/>
            <person name="Chen G."/>
            <person name="Jenkins J."/>
            <person name="Shu S."/>
            <person name="Leebens-Mack J."/>
            <person name="Grimwood J."/>
            <person name="Schmutz J."/>
            <person name="Soltis P."/>
            <person name="Soltis D."/>
            <person name="Chen Z.-H."/>
        </authorList>
    </citation>
    <scope>NUCLEOTIDE SEQUENCE</scope>
    <source>
        <strain evidence="2">Whitten #5841</strain>
        <tissue evidence="2">Leaf</tissue>
    </source>
</reference>
<dbReference type="AlphaFoldDB" id="A0A8T2QKD8"/>
<evidence type="ECO:0000313" key="2">
    <source>
        <dbReference type="EMBL" id="KAH7284527.1"/>
    </source>
</evidence>
<evidence type="ECO:0008006" key="4">
    <source>
        <dbReference type="Google" id="ProtNLM"/>
    </source>
</evidence>
<feature type="transmembrane region" description="Helical" evidence="1">
    <location>
        <begin position="81"/>
        <end position="103"/>
    </location>
</feature>
<gene>
    <name evidence="2" type="ORF">KP509_34G058200</name>
</gene>
<keyword evidence="1" id="KW-0812">Transmembrane</keyword>
<sequence length="165" mass="18199">MACPEVLTPPVSECACVCSSASINRLLQQISSVCESLFDTLAHSTDCERSGWGGTFDFLQHFSIQQKLHPRECAKVPRFSLLGLTSLLLGIASTLTCFGYFALLIGLMFMPFIVLIGVIAWLGVLISYVKAPISEMCSLFPASMTSRTDPILFKKLGFHTDYYEK</sequence>